<dbReference type="PROSITE" id="PS50850">
    <property type="entry name" value="MFS"/>
    <property type="match status" value="1"/>
</dbReference>
<dbReference type="EMBL" id="JAQQDB010000002">
    <property type="protein sequence ID" value="MFM0516196.1"/>
    <property type="molecule type" value="Genomic_DNA"/>
</dbReference>
<gene>
    <name evidence="9" type="ORF">PQR08_02095</name>
</gene>
<keyword evidence="10" id="KW-1185">Reference proteome</keyword>
<dbReference type="InterPro" id="IPR011701">
    <property type="entry name" value="MFS"/>
</dbReference>
<dbReference type="PANTHER" id="PTHR11662:SF399">
    <property type="entry name" value="FI19708P1-RELATED"/>
    <property type="match status" value="1"/>
</dbReference>
<evidence type="ECO:0000256" key="4">
    <source>
        <dbReference type="ARBA" id="ARBA00022989"/>
    </source>
</evidence>
<feature type="transmembrane region" description="Helical" evidence="7">
    <location>
        <begin position="261"/>
        <end position="281"/>
    </location>
</feature>
<sequence>MFSRDCDASDRHAVRPRTRAQQASEETQEMLHRPRVTRSVLALMCAMSFIMYLDRVNLSAAAGLIRDDLHLTNTDIGLVFGAFAYTYAICQVIGGWFSDRFGAKTTLVLCASIWIVATIATGFAGGVVSLFCARMLLGVGEGAALPAQARALVNWYPASKRGFVQGLTHSFSRLGNALTPPLIALLVAFASWRASFVLVGALTAVWVGVYAWYFADNPRKHRHMTAEEEAELPPEDKVAVDKTREPTPWGRLLKRISPTMIVYFCYGWTGWLFFTWLPTFFMHGRGLDLKSSALFSAGVFLSGVVGNTAGGVISDRILKRTGSVVSARRNMIIVAFLGALVFLAPVMVVKSLPVMAASLSLSFFFLEMTIGPIWAVPMDITPKHVGIASGLVNAGSAIAGIFSPIVFGFVVDRTGSWTLPFAGSLGLLAVGIVMTFFMRPDIALDRGAGSASDDDAAREELKFGR</sequence>
<dbReference type="RefSeq" id="WP_284509094.1">
    <property type="nucleotide sequence ID" value="NZ_JAQQDB010000002.1"/>
</dbReference>
<organism evidence="9 10">
    <name type="scientific">Caballeronia jiangsuensis</name>
    <dbReference type="NCBI Taxonomy" id="1458357"/>
    <lineage>
        <taxon>Bacteria</taxon>
        <taxon>Pseudomonadati</taxon>
        <taxon>Pseudomonadota</taxon>
        <taxon>Betaproteobacteria</taxon>
        <taxon>Burkholderiales</taxon>
        <taxon>Burkholderiaceae</taxon>
        <taxon>Caballeronia</taxon>
    </lineage>
</organism>
<proteinExistence type="predicted"/>
<dbReference type="PANTHER" id="PTHR11662">
    <property type="entry name" value="SOLUTE CARRIER FAMILY 17"/>
    <property type="match status" value="1"/>
</dbReference>
<feature type="domain" description="Major facilitator superfamily (MFS) profile" evidence="8">
    <location>
        <begin position="40"/>
        <end position="443"/>
    </location>
</feature>
<name>A0ABW9CC87_9BURK</name>
<evidence type="ECO:0000313" key="10">
    <source>
        <dbReference type="Proteomes" id="UP001629462"/>
    </source>
</evidence>
<dbReference type="InterPro" id="IPR050382">
    <property type="entry name" value="MFS_Na/Anion_cotransporter"/>
</dbReference>
<dbReference type="InterPro" id="IPR000849">
    <property type="entry name" value="Sugar_P_transporter"/>
</dbReference>
<feature type="region of interest" description="Disordered" evidence="6">
    <location>
        <begin position="1"/>
        <end position="29"/>
    </location>
</feature>
<evidence type="ECO:0000256" key="1">
    <source>
        <dbReference type="ARBA" id="ARBA00004651"/>
    </source>
</evidence>
<keyword evidence="3 7" id="KW-0812">Transmembrane</keyword>
<evidence type="ECO:0000256" key="2">
    <source>
        <dbReference type="ARBA" id="ARBA00022475"/>
    </source>
</evidence>
<evidence type="ECO:0000313" key="9">
    <source>
        <dbReference type="EMBL" id="MFM0516196.1"/>
    </source>
</evidence>
<evidence type="ECO:0000256" key="5">
    <source>
        <dbReference type="ARBA" id="ARBA00023136"/>
    </source>
</evidence>
<feature type="transmembrane region" description="Helical" evidence="7">
    <location>
        <begin position="40"/>
        <end position="64"/>
    </location>
</feature>
<accession>A0ABW9CC87</accession>
<feature type="transmembrane region" description="Helical" evidence="7">
    <location>
        <begin position="76"/>
        <end position="97"/>
    </location>
</feature>
<feature type="transmembrane region" description="Helical" evidence="7">
    <location>
        <begin position="293"/>
        <end position="318"/>
    </location>
</feature>
<comment type="caution">
    <text evidence="9">The sequence shown here is derived from an EMBL/GenBank/DDBJ whole genome shotgun (WGS) entry which is preliminary data.</text>
</comment>
<keyword evidence="4 7" id="KW-1133">Transmembrane helix</keyword>
<feature type="transmembrane region" description="Helical" evidence="7">
    <location>
        <begin position="387"/>
        <end position="411"/>
    </location>
</feature>
<evidence type="ECO:0000256" key="7">
    <source>
        <dbReference type="SAM" id="Phobius"/>
    </source>
</evidence>
<dbReference type="Gene3D" id="1.20.1250.20">
    <property type="entry name" value="MFS general substrate transporter like domains"/>
    <property type="match status" value="2"/>
</dbReference>
<protein>
    <submittedName>
        <fullName evidence="9">MFS transporter</fullName>
    </submittedName>
</protein>
<feature type="transmembrane region" description="Helical" evidence="7">
    <location>
        <begin position="109"/>
        <end position="137"/>
    </location>
</feature>
<feature type="transmembrane region" description="Helical" evidence="7">
    <location>
        <begin position="182"/>
        <end position="215"/>
    </location>
</feature>
<evidence type="ECO:0000256" key="6">
    <source>
        <dbReference type="SAM" id="MobiDB-lite"/>
    </source>
</evidence>
<dbReference type="PIRSF" id="PIRSF002808">
    <property type="entry name" value="Hexose_phosphate_transp"/>
    <property type="match status" value="1"/>
</dbReference>
<keyword evidence="2" id="KW-1003">Cell membrane</keyword>
<dbReference type="InterPro" id="IPR036259">
    <property type="entry name" value="MFS_trans_sf"/>
</dbReference>
<feature type="region of interest" description="Disordered" evidence="6">
    <location>
        <begin position="446"/>
        <end position="465"/>
    </location>
</feature>
<comment type="subcellular location">
    <subcellularLocation>
        <location evidence="1">Cell membrane</location>
        <topology evidence="1">Multi-pass membrane protein</topology>
    </subcellularLocation>
</comment>
<dbReference type="SUPFAM" id="SSF103473">
    <property type="entry name" value="MFS general substrate transporter"/>
    <property type="match status" value="1"/>
</dbReference>
<keyword evidence="5 7" id="KW-0472">Membrane</keyword>
<evidence type="ECO:0000259" key="8">
    <source>
        <dbReference type="PROSITE" id="PS50850"/>
    </source>
</evidence>
<reference evidence="9 10" key="1">
    <citation type="journal article" date="2024" name="Chem. Sci.">
        <title>Discovery of megapolipeptins by genome mining of a Burkholderiales bacteria collection.</title>
        <authorList>
            <person name="Paulo B.S."/>
            <person name="Recchia M.J.J."/>
            <person name="Lee S."/>
            <person name="Fergusson C.H."/>
            <person name="Romanowski S.B."/>
            <person name="Hernandez A."/>
            <person name="Krull N."/>
            <person name="Liu D.Y."/>
            <person name="Cavanagh H."/>
            <person name="Bos A."/>
            <person name="Gray C.A."/>
            <person name="Murphy B.T."/>
            <person name="Linington R.G."/>
            <person name="Eustaquio A.S."/>
        </authorList>
    </citation>
    <scope>NUCLEOTIDE SEQUENCE [LARGE SCALE GENOMIC DNA]</scope>
    <source>
        <strain evidence="9 10">RL17-374-BIF-D</strain>
    </source>
</reference>
<feature type="compositionally biased region" description="Basic and acidic residues" evidence="6">
    <location>
        <begin position="1"/>
        <end position="13"/>
    </location>
</feature>
<evidence type="ECO:0000256" key="3">
    <source>
        <dbReference type="ARBA" id="ARBA00022692"/>
    </source>
</evidence>
<feature type="transmembrane region" description="Helical" evidence="7">
    <location>
        <begin position="354"/>
        <end position="375"/>
    </location>
</feature>
<dbReference type="CDD" id="cd17319">
    <property type="entry name" value="MFS_ExuT_GudP_like"/>
    <property type="match status" value="1"/>
</dbReference>
<dbReference type="InterPro" id="IPR020846">
    <property type="entry name" value="MFS_dom"/>
</dbReference>
<dbReference type="Pfam" id="PF07690">
    <property type="entry name" value="MFS_1"/>
    <property type="match status" value="1"/>
</dbReference>
<dbReference type="Proteomes" id="UP001629462">
    <property type="component" value="Unassembled WGS sequence"/>
</dbReference>
<feature type="transmembrane region" description="Helical" evidence="7">
    <location>
        <begin position="330"/>
        <end position="348"/>
    </location>
</feature>
<feature type="transmembrane region" description="Helical" evidence="7">
    <location>
        <begin position="417"/>
        <end position="437"/>
    </location>
</feature>